<feature type="chain" id="PRO_5009385607" description="Secreted protein" evidence="2">
    <location>
        <begin position="20"/>
        <end position="122"/>
    </location>
</feature>
<protein>
    <recommendedName>
        <fullName evidence="6">Secreted protein</fullName>
    </recommendedName>
</protein>
<accession>A0A0C4E1V3</accession>
<evidence type="ECO:0000313" key="4">
    <source>
        <dbReference type="EnsemblFungi" id="MAPG_06374T0"/>
    </source>
</evidence>
<reference evidence="5" key="2">
    <citation type="submission" date="2010-05" db="EMBL/GenBank/DDBJ databases">
        <title>The genome sequence of Magnaporthe poae strain ATCC 64411.</title>
        <authorList>
            <person name="Ma L.-J."/>
            <person name="Dead R."/>
            <person name="Young S."/>
            <person name="Zeng Q."/>
            <person name="Koehrsen M."/>
            <person name="Alvarado L."/>
            <person name="Berlin A."/>
            <person name="Chapman S.B."/>
            <person name="Chen Z."/>
            <person name="Freedman E."/>
            <person name="Gellesch M."/>
            <person name="Goldberg J."/>
            <person name="Griggs A."/>
            <person name="Gujja S."/>
            <person name="Heilman E.R."/>
            <person name="Heiman D."/>
            <person name="Hepburn T."/>
            <person name="Howarth C."/>
            <person name="Jen D."/>
            <person name="Larson L."/>
            <person name="Mehta T."/>
            <person name="Neiman D."/>
            <person name="Pearson M."/>
            <person name="Roberts A."/>
            <person name="Saif S."/>
            <person name="Shea T."/>
            <person name="Shenoy N."/>
            <person name="Sisk P."/>
            <person name="Stolte C."/>
            <person name="Sykes S."/>
            <person name="Walk T."/>
            <person name="White J."/>
            <person name="Yandava C."/>
            <person name="Haas B."/>
            <person name="Nusbaum C."/>
            <person name="Birren B."/>
        </authorList>
    </citation>
    <scope>NUCLEOTIDE SEQUENCE [LARGE SCALE GENOMIC DNA]</scope>
    <source>
        <strain evidence="5">ATCC 64411 / 73-15</strain>
    </source>
</reference>
<dbReference type="EnsemblFungi" id="MAPG_06374T0">
    <property type="protein sequence ID" value="MAPG_06374T0"/>
    <property type="gene ID" value="MAPG_06374"/>
</dbReference>
<gene>
    <name evidence="3" type="ORF">MAPG_06374</name>
</gene>
<organism evidence="4 5">
    <name type="scientific">Magnaporthiopsis poae (strain ATCC 64411 / 73-15)</name>
    <name type="common">Kentucky bluegrass fungus</name>
    <name type="synonym">Magnaporthe poae</name>
    <dbReference type="NCBI Taxonomy" id="644358"/>
    <lineage>
        <taxon>Eukaryota</taxon>
        <taxon>Fungi</taxon>
        <taxon>Dikarya</taxon>
        <taxon>Ascomycota</taxon>
        <taxon>Pezizomycotina</taxon>
        <taxon>Sordariomycetes</taxon>
        <taxon>Sordariomycetidae</taxon>
        <taxon>Magnaporthales</taxon>
        <taxon>Magnaporthaceae</taxon>
        <taxon>Magnaporthiopsis</taxon>
    </lineage>
</organism>
<dbReference type="VEuPathDB" id="FungiDB:MAPG_06374"/>
<dbReference type="EMBL" id="GL876970">
    <property type="protein sequence ID" value="KLU87374.1"/>
    <property type="molecule type" value="Genomic_DNA"/>
</dbReference>
<evidence type="ECO:0000313" key="3">
    <source>
        <dbReference type="EMBL" id="KLU87374.1"/>
    </source>
</evidence>
<keyword evidence="2" id="KW-0732">Signal</keyword>
<feature type="signal peptide" evidence="2">
    <location>
        <begin position="1"/>
        <end position="19"/>
    </location>
</feature>
<keyword evidence="5" id="KW-1185">Reference proteome</keyword>
<reference evidence="4" key="5">
    <citation type="submission" date="2015-06" db="UniProtKB">
        <authorList>
            <consortium name="EnsemblFungi"/>
        </authorList>
    </citation>
    <scope>IDENTIFICATION</scope>
    <source>
        <strain evidence="4">ATCC 64411</strain>
    </source>
</reference>
<feature type="region of interest" description="Disordered" evidence="1">
    <location>
        <begin position="51"/>
        <end position="82"/>
    </location>
</feature>
<dbReference type="AlphaFoldDB" id="A0A0C4E1V3"/>
<evidence type="ECO:0000256" key="1">
    <source>
        <dbReference type="SAM" id="MobiDB-lite"/>
    </source>
</evidence>
<reference evidence="3" key="1">
    <citation type="submission" date="2010-05" db="EMBL/GenBank/DDBJ databases">
        <title>The Genome Sequence of Magnaporthe poae strain ATCC 64411.</title>
        <authorList>
            <consortium name="The Broad Institute Genome Sequencing Platform"/>
            <consortium name="Broad Institute Genome Sequencing Center for Infectious Disease"/>
            <person name="Ma L.-J."/>
            <person name="Dead R."/>
            <person name="Young S."/>
            <person name="Zeng Q."/>
            <person name="Koehrsen M."/>
            <person name="Alvarado L."/>
            <person name="Berlin A."/>
            <person name="Chapman S.B."/>
            <person name="Chen Z."/>
            <person name="Freedman E."/>
            <person name="Gellesch M."/>
            <person name="Goldberg J."/>
            <person name="Griggs A."/>
            <person name="Gujja S."/>
            <person name="Heilman E.R."/>
            <person name="Heiman D."/>
            <person name="Hepburn T."/>
            <person name="Howarth C."/>
            <person name="Jen D."/>
            <person name="Larson L."/>
            <person name="Mehta T."/>
            <person name="Neiman D."/>
            <person name="Pearson M."/>
            <person name="Roberts A."/>
            <person name="Saif S."/>
            <person name="Shea T."/>
            <person name="Shenoy N."/>
            <person name="Sisk P."/>
            <person name="Stolte C."/>
            <person name="Sykes S."/>
            <person name="Walk T."/>
            <person name="White J."/>
            <person name="Yandava C."/>
            <person name="Haas B."/>
            <person name="Nusbaum C."/>
            <person name="Birren B."/>
        </authorList>
    </citation>
    <scope>NUCLEOTIDE SEQUENCE</scope>
    <source>
        <strain evidence="3">ATCC 64411</strain>
    </source>
</reference>
<reference evidence="4" key="4">
    <citation type="journal article" date="2015" name="G3 (Bethesda)">
        <title>Genome sequences of three phytopathogenic species of the Magnaporthaceae family of fungi.</title>
        <authorList>
            <person name="Okagaki L.H."/>
            <person name="Nunes C.C."/>
            <person name="Sailsbery J."/>
            <person name="Clay B."/>
            <person name="Brown D."/>
            <person name="John T."/>
            <person name="Oh Y."/>
            <person name="Young N."/>
            <person name="Fitzgerald M."/>
            <person name="Haas B.J."/>
            <person name="Zeng Q."/>
            <person name="Young S."/>
            <person name="Adiconis X."/>
            <person name="Fan L."/>
            <person name="Levin J.Z."/>
            <person name="Mitchell T.K."/>
            <person name="Okubara P.A."/>
            <person name="Farman M.L."/>
            <person name="Kohn L.M."/>
            <person name="Birren B."/>
            <person name="Ma L.-J."/>
            <person name="Dean R.A."/>
        </authorList>
    </citation>
    <scope>NUCLEOTIDE SEQUENCE</scope>
    <source>
        <strain evidence="4">ATCC 64411 / 73-15</strain>
    </source>
</reference>
<name>A0A0C4E1V3_MAGP6</name>
<evidence type="ECO:0000256" key="2">
    <source>
        <dbReference type="SAM" id="SignalP"/>
    </source>
</evidence>
<reference evidence="3" key="3">
    <citation type="submission" date="2011-03" db="EMBL/GenBank/DDBJ databases">
        <title>Annotation of Magnaporthe poae ATCC 64411.</title>
        <authorList>
            <person name="Ma L.-J."/>
            <person name="Dead R."/>
            <person name="Young S.K."/>
            <person name="Zeng Q."/>
            <person name="Gargeya S."/>
            <person name="Fitzgerald M."/>
            <person name="Haas B."/>
            <person name="Abouelleil A."/>
            <person name="Alvarado L."/>
            <person name="Arachchi H.M."/>
            <person name="Berlin A."/>
            <person name="Brown A."/>
            <person name="Chapman S.B."/>
            <person name="Chen Z."/>
            <person name="Dunbar C."/>
            <person name="Freedman E."/>
            <person name="Gearin G."/>
            <person name="Gellesch M."/>
            <person name="Goldberg J."/>
            <person name="Griggs A."/>
            <person name="Gujja S."/>
            <person name="Heiman D."/>
            <person name="Howarth C."/>
            <person name="Larson L."/>
            <person name="Lui A."/>
            <person name="MacDonald P.J.P."/>
            <person name="Mehta T."/>
            <person name="Montmayeur A."/>
            <person name="Murphy C."/>
            <person name="Neiman D."/>
            <person name="Pearson M."/>
            <person name="Priest M."/>
            <person name="Roberts A."/>
            <person name="Saif S."/>
            <person name="Shea T."/>
            <person name="Shenoy N."/>
            <person name="Sisk P."/>
            <person name="Stolte C."/>
            <person name="Sykes S."/>
            <person name="Yandava C."/>
            <person name="Wortman J."/>
            <person name="Nusbaum C."/>
            <person name="Birren B."/>
        </authorList>
    </citation>
    <scope>NUCLEOTIDE SEQUENCE</scope>
    <source>
        <strain evidence="3">ATCC 64411</strain>
    </source>
</reference>
<evidence type="ECO:0000313" key="5">
    <source>
        <dbReference type="Proteomes" id="UP000011715"/>
    </source>
</evidence>
<sequence>MCSCRVLAFFFSFRFVCFSFLPCLSCNQILPGSTMPPRSWRLENKREKTACEKETHLSPKQKKPGTPGGLRGWGKSTASPRAGGSLGAEAGWLASPHTCIAKICCRFVVLLNTKLVVSILCP</sequence>
<dbReference type="Proteomes" id="UP000011715">
    <property type="component" value="Unassembled WGS sequence"/>
</dbReference>
<evidence type="ECO:0008006" key="6">
    <source>
        <dbReference type="Google" id="ProtNLM"/>
    </source>
</evidence>
<proteinExistence type="predicted"/>
<dbReference type="EMBL" id="ADBL01001544">
    <property type="status" value="NOT_ANNOTATED_CDS"/>
    <property type="molecule type" value="Genomic_DNA"/>
</dbReference>